<feature type="transmembrane region" description="Helical" evidence="5">
    <location>
        <begin position="196"/>
        <end position="214"/>
    </location>
</feature>
<dbReference type="AlphaFoldDB" id="I7M7L4"/>
<dbReference type="InParanoid" id="I7M7L4"/>
<feature type="transmembrane region" description="Helical" evidence="5">
    <location>
        <begin position="427"/>
        <end position="448"/>
    </location>
</feature>
<protein>
    <submittedName>
        <fullName evidence="6">MFS transporter</fullName>
    </submittedName>
</protein>
<feature type="transmembrane region" description="Helical" evidence="5">
    <location>
        <begin position="400"/>
        <end position="421"/>
    </location>
</feature>
<feature type="transmembrane region" description="Helical" evidence="5">
    <location>
        <begin position="83"/>
        <end position="103"/>
    </location>
</feature>
<dbReference type="PANTHER" id="PTHR23294:SF0">
    <property type="entry name" value="UNC93-LIKE PROTEIN MFSD11"/>
    <property type="match status" value="1"/>
</dbReference>
<evidence type="ECO:0000313" key="7">
    <source>
        <dbReference type="Proteomes" id="UP000009168"/>
    </source>
</evidence>
<feature type="transmembrane region" description="Helical" evidence="5">
    <location>
        <begin position="123"/>
        <end position="145"/>
    </location>
</feature>
<dbReference type="SUPFAM" id="SSF103473">
    <property type="entry name" value="MFS general substrate transporter"/>
    <property type="match status" value="1"/>
</dbReference>
<dbReference type="Pfam" id="PF07690">
    <property type="entry name" value="MFS_1"/>
    <property type="match status" value="1"/>
</dbReference>
<organism evidence="6 7">
    <name type="scientific">Tetrahymena thermophila (strain SB210)</name>
    <dbReference type="NCBI Taxonomy" id="312017"/>
    <lineage>
        <taxon>Eukaryota</taxon>
        <taxon>Sar</taxon>
        <taxon>Alveolata</taxon>
        <taxon>Ciliophora</taxon>
        <taxon>Intramacronucleata</taxon>
        <taxon>Oligohymenophorea</taxon>
        <taxon>Hymenostomatida</taxon>
        <taxon>Tetrahymenina</taxon>
        <taxon>Tetrahymenidae</taxon>
        <taxon>Tetrahymena</taxon>
    </lineage>
</organism>
<feature type="transmembrane region" description="Helical" evidence="5">
    <location>
        <begin position="340"/>
        <end position="360"/>
    </location>
</feature>
<dbReference type="OrthoDB" id="78663at2759"/>
<dbReference type="InterPro" id="IPR036259">
    <property type="entry name" value="MFS_trans_sf"/>
</dbReference>
<feature type="transmembrane region" description="Helical" evidence="5">
    <location>
        <begin position="264"/>
        <end position="289"/>
    </location>
</feature>
<feature type="transmembrane region" description="Helical" evidence="5">
    <location>
        <begin position="21"/>
        <end position="41"/>
    </location>
</feature>
<feature type="transmembrane region" description="Helical" evidence="5">
    <location>
        <begin position="165"/>
        <end position="190"/>
    </location>
</feature>
<dbReference type="InterPro" id="IPR051617">
    <property type="entry name" value="UNC-93-like_regulator"/>
</dbReference>
<dbReference type="HOGENOM" id="CLU_054306_0_0_1"/>
<keyword evidence="7" id="KW-1185">Reference proteome</keyword>
<keyword evidence="4 5" id="KW-0472">Membrane</keyword>
<feature type="transmembrane region" description="Helical" evidence="5">
    <location>
        <begin position="312"/>
        <end position="333"/>
    </location>
</feature>
<dbReference type="OMA" id="CISAFYA"/>
<evidence type="ECO:0000313" key="6">
    <source>
        <dbReference type="EMBL" id="EAR94169.1"/>
    </source>
</evidence>
<dbReference type="GO" id="GO:0022857">
    <property type="term" value="F:transmembrane transporter activity"/>
    <property type="evidence" value="ECO:0007669"/>
    <property type="project" value="InterPro"/>
</dbReference>
<name>I7M7L4_TETTS</name>
<dbReference type="InterPro" id="IPR011701">
    <property type="entry name" value="MFS"/>
</dbReference>
<feature type="transmembrane region" description="Helical" evidence="5">
    <location>
        <begin position="53"/>
        <end position="71"/>
    </location>
</feature>
<dbReference type="KEGG" id="tet:TTHERM_00522360"/>
<dbReference type="GeneID" id="7838707"/>
<dbReference type="Gene3D" id="1.20.1250.20">
    <property type="entry name" value="MFS general substrate transporter like domains"/>
    <property type="match status" value="2"/>
</dbReference>
<dbReference type="PANTHER" id="PTHR23294">
    <property type="entry name" value="ET TRANSLATION PRODUCT-RELATED"/>
    <property type="match status" value="1"/>
</dbReference>
<accession>I7M7L4</accession>
<dbReference type="RefSeq" id="XP_001014414.1">
    <property type="nucleotide sequence ID" value="XM_001014414.3"/>
</dbReference>
<dbReference type="Proteomes" id="UP000009168">
    <property type="component" value="Unassembled WGS sequence"/>
</dbReference>
<comment type="subcellular location">
    <subcellularLocation>
        <location evidence="1">Membrane</location>
        <topology evidence="1">Multi-pass membrane protein</topology>
    </subcellularLocation>
</comment>
<keyword evidence="3 5" id="KW-1133">Transmembrane helix</keyword>
<reference evidence="7" key="1">
    <citation type="journal article" date="2006" name="PLoS Biol.">
        <title>Macronuclear genome sequence of the ciliate Tetrahymena thermophila, a model eukaryote.</title>
        <authorList>
            <person name="Eisen J.A."/>
            <person name="Coyne R.S."/>
            <person name="Wu M."/>
            <person name="Wu D."/>
            <person name="Thiagarajan M."/>
            <person name="Wortman J.R."/>
            <person name="Badger J.H."/>
            <person name="Ren Q."/>
            <person name="Amedeo P."/>
            <person name="Jones K.M."/>
            <person name="Tallon L.J."/>
            <person name="Delcher A.L."/>
            <person name="Salzberg S.L."/>
            <person name="Silva J.C."/>
            <person name="Haas B.J."/>
            <person name="Majoros W.H."/>
            <person name="Farzad M."/>
            <person name="Carlton J.M."/>
            <person name="Smith R.K. Jr."/>
            <person name="Garg J."/>
            <person name="Pearlman R.E."/>
            <person name="Karrer K.M."/>
            <person name="Sun L."/>
            <person name="Manning G."/>
            <person name="Elde N.C."/>
            <person name="Turkewitz A.P."/>
            <person name="Asai D.J."/>
            <person name="Wilkes D.E."/>
            <person name="Wang Y."/>
            <person name="Cai H."/>
            <person name="Collins K."/>
            <person name="Stewart B.A."/>
            <person name="Lee S.R."/>
            <person name="Wilamowska K."/>
            <person name="Weinberg Z."/>
            <person name="Ruzzo W.L."/>
            <person name="Wloga D."/>
            <person name="Gaertig J."/>
            <person name="Frankel J."/>
            <person name="Tsao C.-C."/>
            <person name="Gorovsky M.A."/>
            <person name="Keeling P.J."/>
            <person name="Waller R.F."/>
            <person name="Patron N.J."/>
            <person name="Cherry J.M."/>
            <person name="Stover N.A."/>
            <person name="Krieger C.J."/>
            <person name="del Toro C."/>
            <person name="Ryder H.F."/>
            <person name="Williamson S.C."/>
            <person name="Barbeau R.A."/>
            <person name="Hamilton E.P."/>
            <person name="Orias E."/>
        </authorList>
    </citation>
    <scope>NUCLEOTIDE SEQUENCE [LARGE SCALE GENOMIC DNA]</scope>
    <source>
        <strain evidence="7">SB210</strain>
    </source>
</reference>
<sequence length="496" mass="55853">MDGLASQDQTKINNINLFKTIYISIGFMLLYVAFSTTQNMISQIYFQLGYDQLGNYALFALYLTQAANNLFAPKIVQRFPVKWVLCLSALGYLPFMIVGILPRQCYEDMQANPNYESNLCSKHTIYGLILASAIVNGYCASLIWVCQGTYIGILSSSKPEKTGVYFGIFCSIFATSFLIGSVIGTFLLGYTTQKTFFIIMSVIGAVACVMLFFIPSPFQDYQIQQMKDAKKIAHDAKDSQTIAPQETFMQTIQRYVQILKTDQIIPLMTLMGLSGCISAFYAGFMYMLIQNTLAIDYTNPDSIKDVNQKTCYVYICQGIFEIISGYAGGYLALRYNIYKLVNLATIFVQAAFVFALICTYTQDYTIAFLCSAFIGFGDNLLNCVLSEIITKDYHGKSEIYALKSCVMSLVFAALLLINVLVQHNDAKYSFILAIFIYQIFATIASVNLGPQKPLELNEEKQISRIPSEDKNDNDNELQMLHIQQRNQLMTTKQMED</sequence>
<dbReference type="GO" id="GO:0016020">
    <property type="term" value="C:membrane"/>
    <property type="evidence" value="ECO:0007669"/>
    <property type="project" value="UniProtKB-SubCell"/>
</dbReference>
<evidence type="ECO:0000256" key="4">
    <source>
        <dbReference type="ARBA" id="ARBA00023136"/>
    </source>
</evidence>
<gene>
    <name evidence="6" type="ORF">TTHERM_00522360</name>
</gene>
<evidence type="ECO:0000256" key="1">
    <source>
        <dbReference type="ARBA" id="ARBA00004141"/>
    </source>
</evidence>
<evidence type="ECO:0000256" key="3">
    <source>
        <dbReference type="ARBA" id="ARBA00022989"/>
    </source>
</evidence>
<keyword evidence="2 5" id="KW-0812">Transmembrane</keyword>
<feature type="transmembrane region" description="Helical" evidence="5">
    <location>
        <begin position="366"/>
        <end position="388"/>
    </location>
</feature>
<dbReference type="EMBL" id="GG662717">
    <property type="protein sequence ID" value="EAR94169.1"/>
    <property type="molecule type" value="Genomic_DNA"/>
</dbReference>
<proteinExistence type="predicted"/>
<evidence type="ECO:0000256" key="2">
    <source>
        <dbReference type="ARBA" id="ARBA00022692"/>
    </source>
</evidence>
<dbReference type="eggNOG" id="KOG3098">
    <property type="taxonomic scope" value="Eukaryota"/>
</dbReference>
<evidence type="ECO:0000256" key="5">
    <source>
        <dbReference type="SAM" id="Phobius"/>
    </source>
</evidence>